<name>A0A7C9GLD5_9GAMM</name>
<proteinExistence type="predicted"/>
<accession>A0A7C9GLD5</accession>
<sequence length="271" mass="31427">MHMYRGFRQANMIRKERPLTNDELMSVVPSIFSEEKHESRSERYTYIPTIILLDKLRSEGFQPFFACQTKVKDEDRRGHTRHMLRLRRDSFRDTDEVPEIILLNSHDGSSSYQMIPGMFRFVCHNGLVCGETFGDIRVPHKGDVVGQVIEGAYEVLGFFDKVIESRDEMKSITLDEDEQRIYAKHALGYKYDAYVPVTPEQVLLPNRRQDDRNDLWTTYQRVQENLIKGGLIGRTAKGQRTRTHAVNGITGDVKLNNALWSLAEEMKALKK</sequence>
<dbReference type="RefSeq" id="WP_152963892.1">
    <property type="nucleotide sequence ID" value="NZ_CAWOZU010000003.1"/>
</dbReference>
<dbReference type="InterPro" id="IPR026325">
    <property type="entry name" value="DUF932"/>
</dbReference>
<comment type="caution">
    <text evidence="1">The sequence shown here is derived from an EMBL/GenBank/DDBJ whole genome shotgun (WGS) entry which is preliminary data.</text>
</comment>
<gene>
    <name evidence="1" type="ORF">GEA64_19830</name>
</gene>
<reference evidence="1 2" key="1">
    <citation type="journal article" date="2019" name="Nature">
        <title>A new antibiotic selectively kills Gram-negative pathogens.</title>
        <authorList>
            <person name="Imai Y."/>
            <person name="Meyer K.J."/>
            <person name="Iinishi A."/>
            <person name="Favre-Godal Q."/>
            <person name="Green R."/>
            <person name="Manuse S."/>
            <person name="Caboni M."/>
            <person name="Mori M."/>
            <person name="Niles S."/>
            <person name="Ghiglieri M."/>
            <person name="Honrao C."/>
            <person name="Ma X."/>
            <person name="Guo J.J."/>
            <person name="Makriyannis A."/>
            <person name="Linares-Otoya L."/>
            <person name="Boehringer N."/>
            <person name="Wuisan Z.G."/>
            <person name="Kaur H."/>
            <person name="Wu R."/>
            <person name="Mateus A."/>
            <person name="Typas A."/>
            <person name="Savitski M.M."/>
            <person name="Espinoza J.L."/>
            <person name="O'Rourke A."/>
            <person name="Nelson K.E."/>
            <person name="Hiller S."/>
            <person name="Noinaj N."/>
            <person name="Schaeberle T.F."/>
            <person name="D'Onofrio A."/>
            <person name="Lewis K."/>
        </authorList>
    </citation>
    <scope>NUCLEOTIDE SEQUENCE [LARGE SCALE GENOMIC DNA]</scope>
    <source>
        <strain evidence="1 2">HGB 1456</strain>
    </source>
</reference>
<evidence type="ECO:0000313" key="1">
    <source>
        <dbReference type="EMBL" id="MQL50076.1"/>
    </source>
</evidence>
<organism evidence="1 2">
    <name type="scientific">Photorhabdus khanii</name>
    <dbReference type="NCBI Taxonomy" id="1004150"/>
    <lineage>
        <taxon>Bacteria</taxon>
        <taxon>Pseudomonadati</taxon>
        <taxon>Pseudomonadota</taxon>
        <taxon>Gammaproteobacteria</taxon>
        <taxon>Enterobacterales</taxon>
        <taxon>Morganellaceae</taxon>
        <taxon>Photorhabdus</taxon>
    </lineage>
</organism>
<dbReference type="Proteomes" id="UP000481739">
    <property type="component" value="Unassembled WGS sequence"/>
</dbReference>
<dbReference type="Pfam" id="PF06067">
    <property type="entry name" value="DUF932"/>
    <property type="match status" value="1"/>
</dbReference>
<dbReference type="AlphaFoldDB" id="A0A7C9GLD5"/>
<protein>
    <submittedName>
        <fullName evidence="1">DUF932 domain-containing protein</fullName>
    </submittedName>
</protein>
<dbReference type="EMBL" id="WHZZ01000012">
    <property type="protein sequence ID" value="MQL50076.1"/>
    <property type="molecule type" value="Genomic_DNA"/>
</dbReference>
<evidence type="ECO:0000313" key="2">
    <source>
        <dbReference type="Proteomes" id="UP000481739"/>
    </source>
</evidence>